<dbReference type="InterPro" id="IPR011071">
    <property type="entry name" value="Lyase_8-like_C"/>
</dbReference>
<evidence type="ECO:0000313" key="7">
    <source>
        <dbReference type="EMBL" id="GMK59634.1"/>
    </source>
</evidence>
<dbReference type="GO" id="GO:0016837">
    <property type="term" value="F:carbon-oxygen lyase activity, acting on polysaccharides"/>
    <property type="evidence" value="ECO:0007669"/>
    <property type="project" value="UniProtKB-ARBA"/>
</dbReference>
<evidence type="ECO:0000256" key="4">
    <source>
        <dbReference type="SAM" id="SignalP"/>
    </source>
</evidence>
<dbReference type="InterPro" id="IPR038970">
    <property type="entry name" value="Lyase_8"/>
</dbReference>
<name>A0AAD3YF20_9TREE</name>
<dbReference type="Pfam" id="PF08124">
    <property type="entry name" value="Lyase_8_N"/>
    <property type="match status" value="1"/>
</dbReference>
<dbReference type="Pfam" id="PF02278">
    <property type="entry name" value="Lyase_8"/>
    <property type="match status" value="1"/>
</dbReference>
<dbReference type="Gene3D" id="1.50.10.100">
    <property type="entry name" value="Chondroitin AC/alginate lyase"/>
    <property type="match status" value="1"/>
</dbReference>
<evidence type="ECO:0000256" key="1">
    <source>
        <dbReference type="ARBA" id="ARBA00006699"/>
    </source>
</evidence>
<dbReference type="SUPFAM" id="SSF48230">
    <property type="entry name" value="Chondroitin AC/alginate lyase"/>
    <property type="match status" value="1"/>
</dbReference>
<evidence type="ECO:0008006" key="9">
    <source>
        <dbReference type="Google" id="ProtNLM"/>
    </source>
</evidence>
<dbReference type="InterPro" id="IPR011013">
    <property type="entry name" value="Gal_mutarotase_sf_dom"/>
</dbReference>
<dbReference type="GO" id="GO:0030246">
    <property type="term" value="F:carbohydrate binding"/>
    <property type="evidence" value="ECO:0007669"/>
    <property type="project" value="InterPro"/>
</dbReference>
<comment type="caution">
    <text evidence="7">The sequence shown here is derived from an EMBL/GenBank/DDBJ whole genome shotgun (WGS) entry which is preliminary data.</text>
</comment>
<dbReference type="SUPFAM" id="SSF49863">
    <property type="entry name" value="Hyaluronate lyase-like, C-terminal domain"/>
    <property type="match status" value="1"/>
</dbReference>
<dbReference type="Gene3D" id="2.70.98.10">
    <property type="match status" value="1"/>
</dbReference>
<dbReference type="InterPro" id="IPR003159">
    <property type="entry name" value="Lyase_8_central_dom"/>
</dbReference>
<dbReference type="InterPro" id="IPR012970">
    <property type="entry name" value="Lyase_8_alpha_N"/>
</dbReference>
<dbReference type="GO" id="GO:0005576">
    <property type="term" value="C:extracellular region"/>
    <property type="evidence" value="ECO:0007669"/>
    <property type="project" value="InterPro"/>
</dbReference>
<dbReference type="PANTHER" id="PTHR38481">
    <property type="entry name" value="HYALURONATE LYASE"/>
    <property type="match status" value="1"/>
</dbReference>
<evidence type="ECO:0000313" key="8">
    <source>
        <dbReference type="Proteomes" id="UP001222932"/>
    </source>
</evidence>
<dbReference type="PANTHER" id="PTHR38481:SF1">
    <property type="entry name" value="HYALURONATE LYASE"/>
    <property type="match status" value="1"/>
</dbReference>
<dbReference type="GO" id="GO:0005975">
    <property type="term" value="P:carbohydrate metabolic process"/>
    <property type="evidence" value="ECO:0007669"/>
    <property type="project" value="InterPro"/>
</dbReference>
<dbReference type="InterPro" id="IPR014718">
    <property type="entry name" value="GH-type_carb-bd"/>
</dbReference>
<dbReference type="Proteomes" id="UP001222932">
    <property type="component" value="Unassembled WGS sequence"/>
</dbReference>
<comment type="similarity">
    <text evidence="1">Belongs to the polysaccharide lyase 8 family.</text>
</comment>
<evidence type="ECO:0000256" key="3">
    <source>
        <dbReference type="ARBA" id="ARBA00023239"/>
    </source>
</evidence>
<dbReference type="Gene3D" id="2.60.220.10">
    <property type="entry name" value="Polysaccharide lyase family 8-like, C-terminal"/>
    <property type="match status" value="1"/>
</dbReference>
<organism evidence="7 8">
    <name type="scientific">Cutaneotrichosporon spelunceum</name>
    <dbReference type="NCBI Taxonomy" id="1672016"/>
    <lineage>
        <taxon>Eukaryota</taxon>
        <taxon>Fungi</taxon>
        <taxon>Dikarya</taxon>
        <taxon>Basidiomycota</taxon>
        <taxon>Agaricomycotina</taxon>
        <taxon>Tremellomycetes</taxon>
        <taxon>Trichosporonales</taxon>
        <taxon>Trichosporonaceae</taxon>
        <taxon>Cutaneotrichosporon</taxon>
    </lineage>
</organism>
<accession>A0AAD3YF20</accession>
<evidence type="ECO:0000256" key="2">
    <source>
        <dbReference type="ARBA" id="ARBA00022729"/>
    </source>
</evidence>
<feature type="chain" id="PRO_5041899946" description="Polysaccharide lyase family 8 protein" evidence="4">
    <location>
        <begin position="20"/>
        <end position="770"/>
    </location>
</feature>
<reference evidence="7" key="2">
    <citation type="submission" date="2023-06" db="EMBL/GenBank/DDBJ databases">
        <authorList>
            <person name="Kobayashi Y."/>
            <person name="Kayamori A."/>
            <person name="Aoki K."/>
            <person name="Shiwa Y."/>
            <person name="Fujita N."/>
            <person name="Sugita T."/>
            <person name="Iwasaki W."/>
            <person name="Tanaka N."/>
            <person name="Takashima M."/>
        </authorList>
    </citation>
    <scope>NUCLEOTIDE SEQUENCE</scope>
    <source>
        <strain evidence="7">HIS016</strain>
    </source>
</reference>
<keyword evidence="2 4" id="KW-0732">Signal</keyword>
<sequence length="770" mass="83980">MLFTRLLASAAALASFIKAQNSSSDGDVILERRRIDMAAFTTPAVMGNVSMWLESQSAEGIWSDVDYSLGCAARRANWPIQQHWLRVIAFASAWSGLNPDAPAEYQGNEALLAAALKGMDWWFERDYTNPGCTAQGGKAPCPCGTPGTWNQNWFGNVILIPQLLTTACLLVMPANLTDVQRDKCFTIPNRAWELRDLDNPSFGVLTGANMVNVMQNSISMALFTGNEAILEEAFSRAMGSYLFADAPAEDGIHRDGSFLQHNGILYNGNYGKDALNAFIQLEGEAIGTSFAANDTVREAVATFIRGSEWMIFRDKATHRLLWDLNTIGRFIAFHSSDLQASADINFNTTKLGRAVEDFSGPFDLDATVERLQRNFSRPLTGNRAFFASDYMVHRRRNFMLANKMLSSRSWNAEYTNSANPYGFFLGQGTLFSYVTGNEYKDIQAGWDWHLIPGTTSILRAAPLRSDRVGFMGKESYVGVVSDGEFGASVMNYLDPADGSLAFRKVWFFLEKSVLVTTAKVVKNETAVTGDAPVITVLDQRTAVGGARAEVDRNTVAIPDILNISGTTLMYGDNGYVSHGVPFNLTLSAGPRTGNWSAISTSAADVETVDIFSAYTTIPLSTYSYEFFPDTTRGRLRRESRRPSTTPLDLDGVLGAAGLGRLALIFWPGSPLTACVSHTKFDSGDFTVTVDKPVALLFRKGRRRRGIQPLTVTVANPSQTLTGVRITLRSSTMALRCADDKCSGVGSDVVLNVVLLTGGFGGSSVSVNVEI</sequence>
<dbReference type="AlphaFoldDB" id="A0AAD3YF20"/>
<evidence type="ECO:0000259" key="6">
    <source>
        <dbReference type="Pfam" id="PF08124"/>
    </source>
</evidence>
<keyword evidence="8" id="KW-1185">Reference proteome</keyword>
<dbReference type="SUPFAM" id="SSF74650">
    <property type="entry name" value="Galactose mutarotase-like"/>
    <property type="match status" value="1"/>
</dbReference>
<feature type="domain" description="Polysaccharide lyase family 8 central" evidence="5">
    <location>
        <begin position="382"/>
        <end position="630"/>
    </location>
</feature>
<reference evidence="7" key="1">
    <citation type="journal article" date="2023" name="BMC Genomics">
        <title>Chromosome-level genome assemblies of Cutaneotrichosporon spp. (Trichosporonales, Basidiomycota) reveal imbalanced evolution between nucleotide sequences and chromosome synteny.</title>
        <authorList>
            <person name="Kobayashi Y."/>
            <person name="Kayamori A."/>
            <person name="Aoki K."/>
            <person name="Shiwa Y."/>
            <person name="Matsutani M."/>
            <person name="Fujita N."/>
            <person name="Sugita T."/>
            <person name="Iwasaki W."/>
            <person name="Tanaka N."/>
            <person name="Takashima M."/>
        </authorList>
    </citation>
    <scope>NUCLEOTIDE SEQUENCE</scope>
    <source>
        <strain evidence="7">HIS016</strain>
    </source>
</reference>
<gene>
    <name evidence="7" type="ORF">CspeluHIS016_0802400</name>
</gene>
<dbReference type="EMBL" id="BTCM01000008">
    <property type="protein sequence ID" value="GMK59634.1"/>
    <property type="molecule type" value="Genomic_DNA"/>
</dbReference>
<protein>
    <recommendedName>
        <fullName evidence="9">Polysaccharide lyase family 8 protein</fullName>
    </recommendedName>
</protein>
<dbReference type="InterPro" id="IPR008929">
    <property type="entry name" value="Chondroitin_lyas"/>
</dbReference>
<evidence type="ECO:0000259" key="5">
    <source>
        <dbReference type="Pfam" id="PF02278"/>
    </source>
</evidence>
<proteinExistence type="inferred from homology"/>
<feature type="domain" description="Polysaccharide lyase 8 N-terminal alpha-helical" evidence="6">
    <location>
        <begin position="54"/>
        <end position="307"/>
    </location>
</feature>
<feature type="signal peptide" evidence="4">
    <location>
        <begin position="1"/>
        <end position="19"/>
    </location>
</feature>
<keyword evidence="3" id="KW-0456">Lyase</keyword>